<dbReference type="Gene3D" id="3.30.1330.120">
    <property type="entry name" value="2-methylcitrate dehydratase PrpD"/>
    <property type="match status" value="1"/>
</dbReference>
<dbReference type="PANTHER" id="PTHR16943:SF8">
    <property type="entry name" value="2-METHYLCITRATE DEHYDRATASE"/>
    <property type="match status" value="1"/>
</dbReference>
<organism evidence="4 5">
    <name type="scientific">Azospirillum griseum</name>
    <dbReference type="NCBI Taxonomy" id="2496639"/>
    <lineage>
        <taxon>Bacteria</taxon>
        <taxon>Pseudomonadati</taxon>
        <taxon>Pseudomonadota</taxon>
        <taxon>Alphaproteobacteria</taxon>
        <taxon>Rhodospirillales</taxon>
        <taxon>Azospirillaceae</taxon>
        <taxon>Azospirillum</taxon>
    </lineage>
</organism>
<feature type="domain" description="MmgE/PrpD C-terminal" evidence="3">
    <location>
        <begin position="285"/>
        <end position="444"/>
    </location>
</feature>
<dbReference type="InterPro" id="IPR042188">
    <property type="entry name" value="MmgE/PrpD_sf_2"/>
</dbReference>
<evidence type="ECO:0000256" key="1">
    <source>
        <dbReference type="ARBA" id="ARBA00006174"/>
    </source>
</evidence>
<dbReference type="InterPro" id="IPR045336">
    <property type="entry name" value="MmgE_PrpD_N"/>
</dbReference>
<dbReference type="GO" id="GO:0016829">
    <property type="term" value="F:lyase activity"/>
    <property type="evidence" value="ECO:0007669"/>
    <property type="project" value="InterPro"/>
</dbReference>
<comment type="caution">
    <text evidence="4">The sequence shown here is derived from an EMBL/GenBank/DDBJ whole genome shotgun (WGS) entry which is preliminary data.</text>
</comment>
<comment type="similarity">
    <text evidence="1">Belongs to the PrpD family.</text>
</comment>
<evidence type="ECO:0000259" key="2">
    <source>
        <dbReference type="Pfam" id="PF03972"/>
    </source>
</evidence>
<evidence type="ECO:0000313" key="4">
    <source>
        <dbReference type="EMBL" id="RTR12767.1"/>
    </source>
</evidence>
<dbReference type="InterPro" id="IPR042183">
    <property type="entry name" value="MmgE/PrpD_sf_1"/>
</dbReference>
<gene>
    <name evidence="4" type="ORF">EJ903_25140</name>
</gene>
<proteinExistence type="inferred from homology"/>
<dbReference type="InterPro" id="IPR045337">
    <property type="entry name" value="MmgE_PrpD_C"/>
</dbReference>
<protein>
    <recommendedName>
        <fullName evidence="6">MmgE/PrpD family protein</fullName>
    </recommendedName>
</protein>
<dbReference type="Gene3D" id="1.10.4100.10">
    <property type="entry name" value="2-methylcitrate dehydratase PrpD"/>
    <property type="match status" value="1"/>
</dbReference>
<evidence type="ECO:0008006" key="6">
    <source>
        <dbReference type="Google" id="ProtNLM"/>
    </source>
</evidence>
<dbReference type="Pfam" id="PF19305">
    <property type="entry name" value="MmgE_PrpD_C"/>
    <property type="match status" value="1"/>
</dbReference>
<reference evidence="4 5" key="1">
    <citation type="submission" date="2018-12" db="EMBL/GenBank/DDBJ databases">
        <authorList>
            <person name="Yang Y."/>
        </authorList>
    </citation>
    <scope>NUCLEOTIDE SEQUENCE [LARGE SCALE GENOMIC DNA]</scope>
    <source>
        <strain evidence="4 5">L-25-5w-1</strain>
    </source>
</reference>
<dbReference type="Proteomes" id="UP000277007">
    <property type="component" value="Unassembled WGS sequence"/>
</dbReference>
<feature type="domain" description="MmgE/PrpD N-terminal" evidence="2">
    <location>
        <begin position="43"/>
        <end position="261"/>
    </location>
</feature>
<dbReference type="EMBL" id="RXMA01000050">
    <property type="protein sequence ID" value="RTR12767.1"/>
    <property type="molecule type" value="Genomic_DNA"/>
</dbReference>
<evidence type="ECO:0000313" key="5">
    <source>
        <dbReference type="Proteomes" id="UP000277007"/>
    </source>
</evidence>
<name>A0A431V9Z6_9PROT</name>
<sequence length="476" mass="50440">MYTSSKAKHKRGRNLSQKNAGATESLGHWVASTSGQWQSGDLVAAGQLLIDTIACIASGGSLRQTAKVLKPYQGRGPARIVGTPHTASNEAAALVMGTWGHWEELDEMHYGAGLHAAVGTVPALLAICQGRNATSRDLLDALIVGVEVNTQIGVAMGLDHVNKGWHSTESVGIFGATAACARLLRLNPEACVNALALAASMAAGPKGQFGTEAKPFHAGVAAQGAVNAVYLAQAGLQACSTILEKKDGFGELYSGARPPDWTLIDLPADGASTAISGSGLAIKWHANCGSTHRAVDAVHGLLLEHDFSVDMVTRVETFIGMTNIVNLKYPDPNTPKEAQFSMNWAVARALRGSYQQLTPDDFTEQALADAPTRALARLVSMNLLEDWEAERMTNRLAHKVVIHLTDGRCLARDMLWPRGTLGFNALSNEELNAKIISCMASAPDGTVATAKAILTDPTGSADELMAVLSYEPEWRS</sequence>
<dbReference type="InterPro" id="IPR005656">
    <property type="entry name" value="MmgE_PrpD"/>
</dbReference>
<dbReference type="InterPro" id="IPR036148">
    <property type="entry name" value="MmgE/PrpD_sf"/>
</dbReference>
<keyword evidence="5" id="KW-1185">Reference proteome</keyword>
<dbReference type="AlphaFoldDB" id="A0A431V9Z6"/>
<evidence type="ECO:0000259" key="3">
    <source>
        <dbReference type="Pfam" id="PF19305"/>
    </source>
</evidence>
<dbReference type="SUPFAM" id="SSF103378">
    <property type="entry name" value="2-methylcitrate dehydratase PrpD"/>
    <property type="match status" value="1"/>
</dbReference>
<dbReference type="Pfam" id="PF03972">
    <property type="entry name" value="MmgE_PrpD_N"/>
    <property type="match status" value="1"/>
</dbReference>
<dbReference type="PANTHER" id="PTHR16943">
    <property type="entry name" value="2-METHYLCITRATE DEHYDRATASE-RELATED"/>
    <property type="match status" value="1"/>
</dbReference>
<accession>A0A431V9Z6</accession>